<sequence>MNSLSMYGSQQQPQMSKVGYQHDGKSAETRHLKPGELSTGTTIMAISFKGGVVLGADSRVSTGTYVANRASDKVAQLHERIWCCRSGSAADTQALTDYVRHYLSQLAVENGRLPTVKVAAHLMRKLCYENKDTLMAGVIVGGWDPVDGGSVYNIPLGGSCIKMPFALGGSGSTYIYGLVDSTYQEEMTEEDATALVTKSISHAMARDGSSGGIIRTVVVTESGNERNYIAGDRLPYGPAGW</sequence>
<keyword evidence="6 10" id="KW-0647">Proteasome</keyword>
<dbReference type="InterPro" id="IPR001353">
    <property type="entry name" value="Proteasome_sua/b"/>
</dbReference>
<keyword evidence="7" id="KW-0865">Zymogen</keyword>
<dbReference type="GO" id="GO:0004298">
    <property type="term" value="F:threonine-type endopeptidase activity"/>
    <property type="evidence" value="ECO:0007669"/>
    <property type="project" value="UniProtKB-KW"/>
</dbReference>
<evidence type="ECO:0000256" key="11">
    <source>
        <dbReference type="SAM" id="MobiDB-lite"/>
    </source>
</evidence>
<dbReference type="InterPro" id="IPR016050">
    <property type="entry name" value="Proteasome_bsu_CS"/>
</dbReference>
<feature type="compositionally biased region" description="Basic and acidic residues" evidence="11">
    <location>
        <begin position="20"/>
        <end position="34"/>
    </location>
</feature>
<evidence type="ECO:0000256" key="4">
    <source>
        <dbReference type="ARBA" id="ARBA00022698"/>
    </source>
</evidence>
<comment type="subunit">
    <text evidence="10">Component of the proteasome complex.</text>
</comment>
<dbReference type="PRINTS" id="PR00141">
    <property type="entry name" value="PROTEASOME"/>
</dbReference>
<dbReference type="Gene3D" id="3.60.20.10">
    <property type="entry name" value="Glutamine Phosphoribosylpyrophosphate, subunit 1, domain 1"/>
    <property type="match status" value="1"/>
</dbReference>
<evidence type="ECO:0000256" key="5">
    <source>
        <dbReference type="ARBA" id="ARBA00022801"/>
    </source>
</evidence>
<evidence type="ECO:0000256" key="8">
    <source>
        <dbReference type="ARBA" id="ARBA00023242"/>
    </source>
</evidence>
<proteinExistence type="inferred from homology"/>
<dbReference type="EMBL" id="HBHI01011669">
    <property type="protein sequence ID" value="CAD9667510.1"/>
    <property type="molecule type" value="Transcribed_RNA"/>
</dbReference>
<dbReference type="InterPro" id="IPR023333">
    <property type="entry name" value="Proteasome_suB-type"/>
</dbReference>
<feature type="compositionally biased region" description="Polar residues" evidence="11">
    <location>
        <begin position="1"/>
        <end position="15"/>
    </location>
</feature>
<keyword evidence="3" id="KW-0645">Protease</keyword>
<dbReference type="FunFam" id="3.60.20.10:FF:000010">
    <property type="entry name" value="Proteasome subunit beta type-1"/>
    <property type="match status" value="1"/>
</dbReference>
<name>A0A7S2W523_9STRA</name>
<comment type="catalytic activity">
    <reaction evidence="1">
        <text>Cleavage of peptide bonds with very broad specificity.</text>
        <dbReference type="EC" id="3.4.25.1"/>
    </reaction>
</comment>
<evidence type="ECO:0000256" key="9">
    <source>
        <dbReference type="PIRSR" id="PIRSR600243-1"/>
    </source>
</evidence>
<dbReference type="GO" id="GO:0051603">
    <property type="term" value="P:proteolysis involved in protein catabolic process"/>
    <property type="evidence" value="ECO:0007669"/>
    <property type="project" value="InterPro"/>
</dbReference>
<dbReference type="AlphaFoldDB" id="A0A7S2W523"/>
<keyword evidence="4" id="KW-0888">Threonine protease</keyword>
<evidence type="ECO:0000256" key="6">
    <source>
        <dbReference type="ARBA" id="ARBA00022942"/>
    </source>
</evidence>
<keyword evidence="8 10" id="KW-0539">Nucleus</keyword>
<keyword evidence="2 10" id="KW-0963">Cytoplasm</keyword>
<comment type="subcellular location">
    <subcellularLocation>
        <location evidence="10">Cytoplasm</location>
    </subcellularLocation>
    <subcellularLocation>
        <location evidence="10">Nucleus</location>
    </subcellularLocation>
</comment>
<dbReference type="PROSITE" id="PS51476">
    <property type="entry name" value="PROTEASOME_BETA_2"/>
    <property type="match status" value="1"/>
</dbReference>
<reference evidence="12" key="1">
    <citation type="submission" date="2021-01" db="EMBL/GenBank/DDBJ databases">
        <authorList>
            <person name="Corre E."/>
            <person name="Pelletier E."/>
            <person name="Niang G."/>
            <person name="Scheremetjew M."/>
            <person name="Finn R."/>
            <person name="Kale V."/>
            <person name="Holt S."/>
            <person name="Cochrane G."/>
            <person name="Meng A."/>
            <person name="Brown T."/>
            <person name="Cohen L."/>
        </authorList>
    </citation>
    <scope>NUCLEOTIDE SEQUENCE</scope>
    <source>
        <strain evidence="12">CCMP1452</strain>
    </source>
</reference>
<gene>
    <name evidence="12" type="ORF">EANT1437_LOCUS5991</name>
</gene>
<evidence type="ECO:0000256" key="10">
    <source>
        <dbReference type="RuleBase" id="RU004203"/>
    </source>
</evidence>
<comment type="similarity">
    <text evidence="10">Belongs to the peptidase T1B family.</text>
</comment>
<dbReference type="GO" id="GO:0019774">
    <property type="term" value="C:proteasome core complex, beta-subunit complex"/>
    <property type="evidence" value="ECO:0007669"/>
    <property type="project" value="UniProtKB-ARBA"/>
</dbReference>
<comment type="function">
    <text evidence="10">Component of the proteasome, a multicatalytic proteinase complex which is characterized by its ability to cleave peptides with Arg, Phe, Tyr, Leu, and Glu adjacent to the leaving group at neutral or slightly basic pH. The proteasome has an ATP-dependent proteolytic activity.</text>
</comment>
<protein>
    <recommendedName>
        <fullName evidence="10">Proteasome subunit beta</fullName>
    </recommendedName>
</protein>
<dbReference type="CDD" id="cd03762">
    <property type="entry name" value="proteasome_beta_type_6"/>
    <property type="match status" value="1"/>
</dbReference>
<evidence type="ECO:0000256" key="2">
    <source>
        <dbReference type="ARBA" id="ARBA00022490"/>
    </source>
</evidence>
<dbReference type="Pfam" id="PF00227">
    <property type="entry name" value="Proteasome"/>
    <property type="match status" value="1"/>
</dbReference>
<feature type="active site" description="Nucleophile" evidence="9">
    <location>
        <position position="41"/>
    </location>
</feature>
<dbReference type="InterPro" id="IPR029055">
    <property type="entry name" value="Ntn_hydrolases_N"/>
</dbReference>
<evidence type="ECO:0000256" key="7">
    <source>
        <dbReference type="ARBA" id="ARBA00023145"/>
    </source>
</evidence>
<evidence type="ECO:0000256" key="3">
    <source>
        <dbReference type="ARBA" id="ARBA00022670"/>
    </source>
</evidence>
<dbReference type="PANTHER" id="PTHR32194:SF0">
    <property type="entry name" value="ATP-DEPENDENT PROTEASE SUBUNIT HSLV"/>
    <property type="match status" value="1"/>
</dbReference>
<dbReference type="PROSITE" id="PS00854">
    <property type="entry name" value="PROTEASOME_BETA_1"/>
    <property type="match status" value="1"/>
</dbReference>
<dbReference type="InterPro" id="IPR000243">
    <property type="entry name" value="Pept_T1A_subB"/>
</dbReference>
<dbReference type="GO" id="GO:0005634">
    <property type="term" value="C:nucleus"/>
    <property type="evidence" value="ECO:0007669"/>
    <property type="project" value="UniProtKB-SubCell"/>
</dbReference>
<evidence type="ECO:0000313" key="12">
    <source>
        <dbReference type="EMBL" id="CAD9667510.1"/>
    </source>
</evidence>
<keyword evidence="5" id="KW-0378">Hydrolase</keyword>
<dbReference type="SUPFAM" id="SSF56235">
    <property type="entry name" value="N-terminal nucleophile aminohydrolases (Ntn hydrolases)"/>
    <property type="match status" value="1"/>
</dbReference>
<organism evidence="12">
    <name type="scientific">Eucampia antarctica</name>
    <dbReference type="NCBI Taxonomy" id="49252"/>
    <lineage>
        <taxon>Eukaryota</taxon>
        <taxon>Sar</taxon>
        <taxon>Stramenopiles</taxon>
        <taxon>Ochrophyta</taxon>
        <taxon>Bacillariophyta</taxon>
        <taxon>Mediophyceae</taxon>
        <taxon>Biddulphiophycidae</taxon>
        <taxon>Hemiaulales</taxon>
        <taxon>Hemiaulaceae</taxon>
        <taxon>Eucampia</taxon>
    </lineage>
</organism>
<accession>A0A7S2W523</accession>
<dbReference type="PANTHER" id="PTHR32194">
    <property type="entry name" value="METALLOPROTEASE TLDD"/>
    <property type="match status" value="1"/>
</dbReference>
<evidence type="ECO:0000256" key="1">
    <source>
        <dbReference type="ARBA" id="ARBA00001198"/>
    </source>
</evidence>
<dbReference type="GO" id="GO:0005737">
    <property type="term" value="C:cytoplasm"/>
    <property type="evidence" value="ECO:0007669"/>
    <property type="project" value="UniProtKB-SubCell"/>
</dbReference>
<feature type="region of interest" description="Disordered" evidence="11">
    <location>
        <begin position="1"/>
        <end position="34"/>
    </location>
</feature>